<gene>
    <name evidence="8" type="ORF">E1294_46345</name>
</gene>
<dbReference type="Gene3D" id="3.40.50.300">
    <property type="entry name" value="P-loop containing nucleotide triphosphate hydrolases"/>
    <property type="match status" value="1"/>
</dbReference>
<feature type="transmembrane region" description="Helical" evidence="5">
    <location>
        <begin position="259"/>
        <end position="279"/>
    </location>
</feature>
<dbReference type="OrthoDB" id="4966664at2"/>
<evidence type="ECO:0000256" key="2">
    <source>
        <dbReference type="ARBA" id="ARBA00022692"/>
    </source>
</evidence>
<organism evidence="8 9">
    <name type="scientific">Nonomuraea diastatica</name>
    <dbReference type="NCBI Taxonomy" id="1848329"/>
    <lineage>
        <taxon>Bacteria</taxon>
        <taxon>Bacillati</taxon>
        <taxon>Actinomycetota</taxon>
        <taxon>Actinomycetes</taxon>
        <taxon>Streptosporangiales</taxon>
        <taxon>Streptosporangiaceae</taxon>
        <taxon>Nonomuraea</taxon>
    </lineage>
</organism>
<dbReference type="EMBL" id="SMKP01000233">
    <property type="protein sequence ID" value="TDD10315.1"/>
    <property type="molecule type" value="Genomic_DNA"/>
</dbReference>
<evidence type="ECO:0000256" key="5">
    <source>
        <dbReference type="SAM" id="Phobius"/>
    </source>
</evidence>
<keyword evidence="4 5" id="KW-0472">Membrane</keyword>
<feature type="transmembrane region" description="Helical" evidence="5">
    <location>
        <begin position="68"/>
        <end position="88"/>
    </location>
</feature>
<evidence type="ECO:0000313" key="9">
    <source>
        <dbReference type="Proteomes" id="UP000294543"/>
    </source>
</evidence>
<feature type="transmembrane region" description="Helical" evidence="5">
    <location>
        <begin position="285"/>
        <end position="304"/>
    </location>
</feature>
<comment type="caution">
    <text evidence="8">The sequence shown here is derived from an EMBL/GenBank/DDBJ whole genome shotgun (WGS) entry which is preliminary data.</text>
</comment>
<keyword evidence="9" id="KW-1185">Reference proteome</keyword>
<dbReference type="Proteomes" id="UP000294543">
    <property type="component" value="Unassembled WGS sequence"/>
</dbReference>
<dbReference type="GO" id="GO:0015421">
    <property type="term" value="F:ABC-type oligopeptide transporter activity"/>
    <property type="evidence" value="ECO:0007669"/>
    <property type="project" value="TreeGrafter"/>
</dbReference>
<keyword evidence="8" id="KW-0067">ATP-binding</keyword>
<dbReference type="AlphaFoldDB" id="A0A4R4W5I0"/>
<evidence type="ECO:0000259" key="7">
    <source>
        <dbReference type="PROSITE" id="PS50929"/>
    </source>
</evidence>
<dbReference type="PROSITE" id="PS00211">
    <property type="entry name" value="ABC_TRANSPORTER_1"/>
    <property type="match status" value="1"/>
</dbReference>
<keyword evidence="8" id="KW-0547">Nucleotide-binding</keyword>
<feature type="transmembrane region" description="Helical" evidence="5">
    <location>
        <begin position="145"/>
        <end position="164"/>
    </location>
</feature>
<dbReference type="GO" id="GO:0005886">
    <property type="term" value="C:plasma membrane"/>
    <property type="evidence" value="ECO:0007669"/>
    <property type="project" value="UniProtKB-SubCell"/>
</dbReference>
<dbReference type="SUPFAM" id="SSF52540">
    <property type="entry name" value="P-loop containing nucleoside triphosphate hydrolases"/>
    <property type="match status" value="1"/>
</dbReference>
<feature type="domain" description="ABC transmembrane type-1" evidence="7">
    <location>
        <begin position="33"/>
        <end position="313"/>
    </location>
</feature>
<evidence type="ECO:0000256" key="4">
    <source>
        <dbReference type="ARBA" id="ARBA00023136"/>
    </source>
</evidence>
<dbReference type="InterPro" id="IPR017871">
    <property type="entry name" value="ABC_transporter-like_CS"/>
</dbReference>
<keyword evidence="2 5" id="KW-0812">Transmembrane</keyword>
<keyword evidence="3 5" id="KW-1133">Transmembrane helix</keyword>
<name>A0A4R4W5I0_9ACTN</name>
<dbReference type="PROSITE" id="PS50893">
    <property type="entry name" value="ABC_TRANSPORTER_2"/>
    <property type="match status" value="1"/>
</dbReference>
<evidence type="ECO:0000256" key="1">
    <source>
        <dbReference type="ARBA" id="ARBA00004651"/>
    </source>
</evidence>
<dbReference type="InterPro" id="IPR011527">
    <property type="entry name" value="ABC1_TM_dom"/>
</dbReference>
<dbReference type="GO" id="GO:0016887">
    <property type="term" value="F:ATP hydrolysis activity"/>
    <property type="evidence" value="ECO:0007669"/>
    <property type="project" value="InterPro"/>
</dbReference>
<dbReference type="SUPFAM" id="SSF90123">
    <property type="entry name" value="ABC transporter transmembrane region"/>
    <property type="match status" value="1"/>
</dbReference>
<proteinExistence type="predicted"/>
<dbReference type="Pfam" id="PF00664">
    <property type="entry name" value="ABC_membrane"/>
    <property type="match status" value="1"/>
</dbReference>
<dbReference type="Gene3D" id="1.20.1560.10">
    <property type="entry name" value="ABC transporter type 1, transmembrane domain"/>
    <property type="match status" value="1"/>
</dbReference>
<dbReference type="InterPro" id="IPR003439">
    <property type="entry name" value="ABC_transporter-like_ATP-bd"/>
</dbReference>
<dbReference type="PROSITE" id="PS50929">
    <property type="entry name" value="ABC_TM1F"/>
    <property type="match status" value="1"/>
</dbReference>
<feature type="transmembrane region" description="Helical" evidence="5">
    <location>
        <begin position="29"/>
        <end position="48"/>
    </location>
</feature>
<dbReference type="PANTHER" id="PTHR43394:SF1">
    <property type="entry name" value="ATP-BINDING CASSETTE SUB-FAMILY B MEMBER 10, MITOCHONDRIAL"/>
    <property type="match status" value="1"/>
</dbReference>
<accession>A0A4R4W5I0</accession>
<dbReference type="RefSeq" id="WP_132518235.1">
    <property type="nucleotide sequence ID" value="NZ_SMKP01000233.1"/>
</dbReference>
<sequence length="562" mass="59619">MRSLPEADPGVPDIRSPLRYLWWTARRQWPSLLAGIGFATLWWLVQALMPAVLGKGIDAVTAKDSQALLFWAAVLLALGLLQAFTGLMRHRMAVHTWLSAAYRTVQVTASQAARLGATLPKRLSTGEVVSVGNSDISHIGGSMDILLRGTGSIVAIVTVTVILVSTSLPLGLLVLFGVPIMAVAISPLLRPLHRRQRRHRELVGDLSTRASDIVAGLRVLRGIGGEHVFAGRYRDESQLVRQAGVGVARVESLLEGAQIVLPGLLIAIVTGVGASFAVVGEIPTGQLVSFYLYAVFLIGPLRTLTEAADRLTKGHVAAGRVIRILSIEPEVTGGAGSSQGGVLRDSYSGVTLQPCSLTAIAASSPDDAAAIADRLGRYADGDVTFGEASLADLPIDEIRARILVADNGARLFTGRLRDELDVRGGATDEQLREALHAACADDIVEALPDGLDTVVAEAGREFSGGQQQRLRLVRALLADPEVLILVEPTSAVDAHSEARIAGRLAKARAGRTTLICTTSPLVLDRTDHVIYVEDGRVLAEGAHRQLLDSSPAYAATVTRGED</sequence>
<dbReference type="InterPro" id="IPR039421">
    <property type="entry name" value="Type_1_exporter"/>
</dbReference>
<evidence type="ECO:0000256" key="3">
    <source>
        <dbReference type="ARBA" id="ARBA00022989"/>
    </source>
</evidence>
<feature type="transmembrane region" description="Helical" evidence="5">
    <location>
        <begin position="170"/>
        <end position="189"/>
    </location>
</feature>
<protein>
    <submittedName>
        <fullName evidence="8">ABC transporter ATP-binding protein</fullName>
    </submittedName>
</protein>
<reference evidence="8 9" key="1">
    <citation type="submission" date="2019-03" db="EMBL/GenBank/DDBJ databases">
        <title>Draft genome sequences of novel Actinobacteria.</title>
        <authorList>
            <person name="Sahin N."/>
            <person name="Ay H."/>
            <person name="Saygin H."/>
        </authorList>
    </citation>
    <scope>NUCLEOTIDE SEQUENCE [LARGE SCALE GENOMIC DNA]</scope>
    <source>
        <strain evidence="8 9">KC712</strain>
    </source>
</reference>
<dbReference type="InterPro" id="IPR036640">
    <property type="entry name" value="ABC1_TM_sf"/>
</dbReference>
<dbReference type="GO" id="GO:0005524">
    <property type="term" value="F:ATP binding"/>
    <property type="evidence" value="ECO:0007669"/>
    <property type="project" value="UniProtKB-KW"/>
</dbReference>
<evidence type="ECO:0000313" key="8">
    <source>
        <dbReference type="EMBL" id="TDD10315.1"/>
    </source>
</evidence>
<evidence type="ECO:0000259" key="6">
    <source>
        <dbReference type="PROSITE" id="PS50893"/>
    </source>
</evidence>
<dbReference type="PANTHER" id="PTHR43394">
    <property type="entry name" value="ATP-DEPENDENT PERMEASE MDL1, MITOCHONDRIAL"/>
    <property type="match status" value="1"/>
</dbReference>
<dbReference type="InterPro" id="IPR027417">
    <property type="entry name" value="P-loop_NTPase"/>
</dbReference>
<feature type="domain" description="ABC transporter" evidence="6">
    <location>
        <begin position="285"/>
        <end position="559"/>
    </location>
</feature>
<dbReference type="Pfam" id="PF00005">
    <property type="entry name" value="ABC_tran"/>
    <property type="match status" value="1"/>
</dbReference>
<comment type="subcellular location">
    <subcellularLocation>
        <location evidence="1">Cell membrane</location>
        <topology evidence="1">Multi-pass membrane protein</topology>
    </subcellularLocation>
</comment>